<dbReference type="AlphaFoldDB" id="A0AAE3FV15"/>
<organism evidence="2 3">
    <name type="scientific">Natronocalculus amylovorans</name>
    <dbReference type="NCBI Taxonomy" id="2917812"/>
    <lineage>
        <taxon>Archaea</taxon>
        <taxon>Methanobacteriati</taxon>
        <taxon>Methanobacteriota</taxon>
        <taxon>Stenosarchaea group</taxon>
        <taxon>Halobacteria</taxon>
        <taxon>Halobacteriales</taxon>
        <taxon>Haloferacaceae</taxon>
        <taxon>Natronocalculus</taxon>
    </lineage>
</organism>
<name>A0AAE3FV15_9EURY</name>
<comment type="caution">
    <text evidence="2">The sequence shown here is derived from an EMBL/GenBank/DDBJ whole genome shotgun (WGS) entry which is preliminary data.</text>
</comment>
<dbReference type="EMBL" id="JAKRVX010000001">
    <property type="protein sequence ID" value="MCL9815731.1"/>
    <property type="molecule type" value="Genomic_DNA"/>
</dbReference>
<reference evidence="2" key="2">
    <citation type="submission" date="2022-02" db="EMBL/GenBank/DDBJ databases">
        <authorList>
            <person name="Elcheninov A.G."/>
            <person name="Sorokin D.Y."/>
            <person name="Kublanov I.V."/>
        </authorList>
    </citation>
    <scope>NUCLEOTIDE SEQUENCE</scope>
    <source>
        <strain evidence="2">AArc-St2</strain>
    </source>
</reference>
<dbReference type="InterPro" id="IPR009288">
    <property type="entry name" value="AIG2-like_dom"/>
</dbReference>
<dbReference type="RefSeq" id="WP_250582621.1">
    <property type="nucleotide sequence ID" value="NZ_JAKRVX010000001.1"/>
</dbReference>
<dbReference type="Gene3D" id="3.10.490.10">
    <property type="entry name" value="Gamma-glutamyl cyclotransferase-like"/>
    <property type="match status" value="1"/>
</dbReference>
<evidence type="ECO:0000313" key="2">
    <source>
        <dbReference type="EMBL" id="MCL9815731.1"/>
    </source>
</evidence>
<dbReference type="CDD" id="cd06661">
    <property type="entry name" value="GGCT_like"/>
    <property type="match status" value="1"/>
</dbReference>
<dbReference type="InterPro" id="IPR013024">
    <property type="entry name" value="GGCT-like"/>
</dbReference>
<evidence type="ECO:0000259" key="1">
    <source>
        <dbReference type="Pfam" id="PF06094"/>
    </source>
</evidence>
<dbReference type="InterPro" id="IPR036568">
    <property type="entry name" value="GGCT-like_sf"/>
</dbReference>
<keyword evidence="3" id="KW-1185">Reference proteome</keyword>
<protein>
    <submittedName>
        <fullName evidence="2">Gamma-glutamylcyclotransferase</fullName>
    </submittedName>
</protein>
<feature type="domain" description="Gamma-glutamylcyclotransferase AIG2-like" evidence="1">
    <location>
        <begin position="3"/>
        <end position="96"/>
    </location>
</feature>
<dbReference type="SUPFAM" id="SSF110857">
    <property type="entry name" value="Gamma-glutamyl cyclotransferase-like"/>
    <property type="match status" value="1"/>
</dbReference>
<sequence>MDIFVYGTLTEASTVEQVLDDEPFSFDGQAVLKGVHRVECEYPTLMPGGETHGRILQTDAVGLLDQYEGVTDELYTRQSVPVADRPATADVYIGDPNRLNCEENSWPHAQTFVDSVTTYLTEQNVVII</sequence>
<dbReference type="Proteomes" id="UP001203207">
    <property type="component" value="Unassembled WGS sequence"/>
</dbReference>
<gene>
    <name evidence="2" type="ORF">AArcSt2_02135</name>
</gene>
<dbReference type="Pfam" id="PF06094">
    <property type="entry name" value="GGACT"/>
    <property type="match status" value="1"/>
</dbReference>
<proteinExistence type="predicted"/>
<accession>A0AAE3FV15</accession>
<reference evidence="2" key="1">
    <citation type="journal article" date="2022" name="Syst. Appl. Microbiol.">
        <title>Natronocalculus amylovorans gen. nov., sp. nov., and Natranaeroarchaeum aerophilus sp. nov., dominant culturable amylolytic natronoarchaea from hypersaline soda lakes in southwestern Siberia.</title>
        <authorList>
            <person name="Sorokin D.Y."/>
            <person name="Elcheninov A.G."/>
            <person name="Khizhniak T.V."/>
            <person name="Koenen M."/>
            <person name="Bale N.J."/>
            <person name="Damste J.S.S."/>
            <person name="Kublanov I.V."/>
        </authorList>
    </citation>
    <scope>NUCLEOTIDE SEQUENCE</scope>
    <source>
        <strain evidence="2">AArc-St2</strain>
    </source>
</reference>
<evidence type="ECO:0000313" key="3">
    <source>
        <dbReference type="Proteomes" id="UP001203207"/>
    </source>
</evidence>